<dbReference type="EMBL" id="QGTR01000001">
    <property type="protein sequence ID" value="PWW04115.1"/>
    <property type="molecule type" value="Genomic_DNA"/>
</dbReference>
<dbReference type="AlphaFoldDB" id="A0A317PTS8"/>
<gene>
    <name evidence="1" type="ORF">DFR52_101805</name>
</gene>
<evidence type="ECO:0000313" key="1">
    <source>
        <dbReference type="EMBL" id="PWW04115.1"/>
    </source>
</evidence>
<evidence type="ECO:0000313" key="2">
    <source>
        <dbReference type="Proteomes" id="UP000246352"/>
    </source>
</evidence>
<keyword evidence="2" id="KW-1185">Reference proteome</keyword>
<sequence length="32" mass="3529">MKRSYEKPALVKSHLKLQTVTAQSIPSGSSKQ</sequence>
<organism evidence="1 2">
    <name type="scientific">Hoeflea marina</name>
    <dbReference type="NCBI Taxonomy" id="274592"/>
    <lineage>
        <taxon>Bacteria</taxon>
        <taxon>Pseudomonadati</taxon>
        <taxon>Pseudomonadota</taxon>
        <taxon>Alphaproteobacteria</taxon>
        <taxon>Hyphomicrobiales</taxon>
        <taxon>Rhizobiaceae</taxon>
        <taxon>Hoeflea</taxon>
    </lineage>
</organism>
<name>A0A317PTS8_9HYPH</name>
<comment type="caution">
    <text evidence="1">The sequence shown here is derived from an EMBL/GenBank/DDBJ whole genome shotgun (WGS) entry which is preliminary data.</text>
</comment>
<protein>
    <submittedName>
        <fullName evidence="1">Uncharacterized protein</fullName>
    </submittedName>
</protein>
<reference evidence="1 2" key="1">
    <citation type="submission" date="2018-05" db="EMBL/GenBank/DDBJ databases">
        <title>Genomic Encyclopedia of Type Strains, Phase IV (KMG-IV): sequencing the most valuable type-strain genomes for metagenomic binning, comparative biology and taxonomic classification.</title>
        <authorList>
            <person name="Goeker M."/>
        </authorList>
    </citation>
    <scope>NUCLEOTIDE SEQUENCE [LARGE SCALE GENOMIC DNA]</scope>
    <source>
        <strain evidence="1 2">DSM 16791</strain>
    </source>
</reference>
<dbReference type="Proteomes" id="UP000246352">
    <property type="component" value="Unassembled WGS sequence"/>
</dbReference>
<proteinExistence type="predicted"/>
<accession>A0A317PTS8</accession>